<sequence length="47" mass="5629">MMHVEAVDREGLRRRVKDPFYQNTTSILAMENDQVLGRIEYHFYGKN</sequence>
<reference evidence="2 4" key="2">
    <citation type="journal article" date="2020" name="Cell Host Microbe">
        <title>Functional and Genomic Variation between Human-Derived Isolates of Lachnospiraceae Reveals Inter- and Intra-Species Diversity.</title>
        <authorList>
            <person name="Sorbara M.T."/>
            <person name="Littmann E.R."/>
            <person name="Fontana E."/>
            <person name="Moody T.U."/>
            <person name="Kohout C.E."/>
            <person name="Gjonbalaj M."/>
            <person name="Eaton V."/>
            <person name="Seok R."/>
            <person name="Leiner I.M."/>
            <person name="Pamer E.G."/>
        </authorList>
    </citation>
    <scope>NUCLEOTIDE SEQUENCE [LARGE SCALE GENOMIC DNA]</scope>
    <source>
        <strain evidence="2 4">MSK.14.54</strain>
    </source>
</reference>
<proteinExistence type="predicted"/>
<evidence type="ECO:0000313" key="2">
    <source>
        <dbReference type="EMBL" id="NSE17880.1"/>
    </source>
</evidence>
<accession>A0A174N726</accession>
<gene>
    <name evidence="1" type="ORF">ERS852498_01963</name>
    <name evidence="2" type="ORF">G5B05_16160</name>
</gene>
<organism evidence="1 3">
    <name type="scientific">Fusicatenibacter saccharivorans</name>
    <dbReference type="NCBI Taxonomy" id="1150298"/>
    <lineage>
        <taxon>Bacteria</taxon>
        <taxon>Bacillati</taxon>
        <taxon>Bacillota</taxon>
        <taxon>Clostridia</taxon>
        <taxon>Lachnospirales</taxon>
        <taxon>Lachnospiraceae</taxon>
        <taxon>Fusicatenibacter</taxon>
    </lineage>
</organism>
<dbReference type="EMBL" id="CZAL01000009">
    <property type="protein sequence ID" value="CUP42150.1"/>
    <property type="molecule type" value="Genomic_DNA"/>
</dbReference>
<reference evidence="1 3" key="1">
    <citation type="submission" date="2015-09" db="EMBL/GenBank/DDBJ databases">
        <authorList>
            <consortium name="Pathogen Informatics"/>
        </authorList>
    </citation>
    <scope>NUCLEOTIDE SEQUENCE [LARGE SCALE GENOMIC DNA]</scope>
    <source>
        <strain evidence="1 3">2789STDY5834885</strain>
    </source>
</reference>
<name>A0A174N726_9FIRM</name>
<evidence type="ECO:0000313" key="3">
    <source>
        <dbReference type="Proteomes" id="UP000095709"/>
    </source>
</evidence>
<dbReference type="Proteomes" id="UP000095709">
    <property type="component" value="Unassembled WGS sequence"/>
</dbReference>
<dbReference type="Proteomes" id="UP000768180">
    <property type="component" value="Unassembled WGS sequence"/>
</dbReference>
<evidence type="ECO:0000313" key="1">
    <source>
        <dbReference type="EMBL" id="CUP42150.1"/>
    </source>
</evidence>
<keyword evidence="4" id="KW-1185">Reference proteome</keyword>
<evidence type="ECO:0000313" key="4">
    <source>
        <dbReference type="Proteomes" id="UP000768180"/>
    </source>
</evidence>
<dbReference type="RefSeq" id="WP_022462767.1">
    <property type="nucleotide sequence ID" value="NZ_CZAL01000009.1"/>
</dbReference>
<reference evidence="2" key="3">
    <citation type="submission" date="2020-02" db="EMBL/GenBank/DDBJ databases">
        <authorList>
            <person name="Littmann E."/>
            <person name="Sorbara M."/>
        </authorList>
    </citation>
    <scope>NUCLEOTIDE SEQUENCE</scope>
    <source>
        <strain evidence="2">MSK.14.54</strain>
    </source>
</reference>
<dbReference type="AlphaFoldDB" id="A0A174N726"/>
<dbReference type="EMBL" id="JAAITQ010000053">
    <property type="protein sequence ID" value="NSE17880.1"/>
    <property type="molecule type" value="Genomic_DNA"/>
</dbReference>
<protein>
    <submittedName>
        <fullName evidence="1">Uncharacterized protein</fullName>
    </submittedName>
</protein>